<proteinExistence type="predicted"/>
<evidence type="ECO:0000313" key="3">
    <source>
        <dbReference type="Proteomes" id="UP001172911"/>
    </source>
</evidence>
<keyword evidence="1" id="KW-0472">Membrane</keyword>
<feature type="transmembrane region" description="Helical" evidence="1">
    <location>
        <begin position="21"/>
        <end position="51"/>
    </location>
</feature>
<keyword evidence="3" id="KW-1185">Reference proteome</keyword>
<dbReference type="InterPro" id="IPR018730">
    <property type="entry name" value="DUF2273"/>
</dbReference>
<dbReference type="Proteomes" id="UP001172911">
    <property type="component" value="Unassembled WGS sequence"/>
</dbReference>
<evidence type="ECO:0000256" key="1">
    <source>
        <dbReference type="SAM" id="Phobius"/>
    </source>
</evidence>
<keyword evidence="1" id="KW-1133">Transmembrane helix</keyword>
<evidence type="ECO:0000313" key="2">
    <source>
        <dbReference type="EMBL" id="MDO7786391.1"/>
    </source>
</evidence>
<sequence>MLYEFIKEILEKHRGKALGVALGLFFGWFAISYGFFKAVFVALCVVGGYIIGKGVDEHYDFRETLSRLFRDRW</sequence>
<organism evidence="2 3">
    <name type="scientific">Desulforamulus aquiferis</name>
    <dbReference type="NCBI Taxonomy" id="1397668"/>
    <lineage>
        <taxon>Bacteria</taxon>
        <taxon>Bacillati</taxon>
        <taxon>Bacillota</taxon>
        <taxon>Clostridia</taxon>
        <taxon>Eubacteriales</taxon>
        <taxon>Peptococcaceae</taxon>
        <taxon>Desulforamulus</taxon>
    </lineage>
</organism>
<dbReference type="RefSeq" id="WP_304541399.1">
    <property type="nucleotide sequence ID" value="NZ_JARPTC010000005.1"/>
</dbReference>
<keyword evidence="1" id="KW-0812">Transmembrane</keyword>
<dbReference type="EMBL" id="JARPTC010000005">
    <property type="protein sequence ID" value="MDO7786391.1"/>
    <property type="molecule type" value="Genomic_DNA"/>
</dbReference>
<dbReference type="Pfam" id="PF10031">
    <property type="entry name" value="DUF2273"/>
    <property type="match status" value="1"/>
</dbReference>
<comment type="caution">
    <text evidence="2">The sequence shown here is derived from an EMBL/GenBank/DDBJ whole genome shotgun (WGS) entry which is preliminary data.</text>
</comment>
<gene>
    <name evidence="2" type="ORF">P6N53_04050</name>
</gene>
<dbReference type="AlphaFoldDB" id="A0AAW7ZAG8"/>
<reference evidence="2" key="1">
    <citation type="journal article" date="2023" name="J. Hazard. Mater.">
        <title>Anaerobic biodegradation of pyrene and benzo[a]pyrene by a new sulfate-reducing Desulforamulus aquiferis strain DSA.</title>
        <authorList>
            <person name="Zhang Z."/>
            <person name="Sun J."/>
            <person name="Gong X."/>
            <person name="Wang C."/>
            <person name="Wang H."/>
        </authorList>
    </citation>
    <scope>NUCLEOTIDE SEQUENCE</scope>
    <source>
        <strain evidence="2">DSA</strain>
    </source>
</reference>
<name>A0AAW7ZAG8_9FIRM</name>
<accession>A0AAW7ZAG8</accession>
<protein>
    <submittedName>
        <fullName evidence="2">DUF2273 domain-containing protein</fullName>
    </submittedName>
</protein>
<reference evidence="2" key="2">
    <citation type="submission" date="2023-03" db="EMBL/GenBank/DDBJ databases">
        <authorList>
            <person name="Zhang Z."/>
        </authorList>
    </citation>
    <scope>NUCLEOTIDE SEQUENCE</scope>
    <source>
        <strain evidence="2">DSA</strain>
    </source>
</reference>